<sequence>MRLPSILFIQEFKFLSLNIQFRDLFMHQEI</sequence>
<evidence type="ECO:0000313" key="1">
    <source>
        <dbReference type="EMBL" id="MBX69723.1"/>
    </source>
</evidence>
<organism evidence="1">
    <name type="scientific">Rhizophora mucronata</name>
    <name type="common">Asiatic mangrove</name>
    <dbReference type="NCBI Taxonomy" id="61149"/>
    <lineage>
        <taxon>Eukaryota</taxon>
        <taxon>Viridiplantae</taxon>
        <taxon>Streptophyta</taxon>
        <taxon>Embryophyta</taxon>
        <taxon>Tracheophyta</taxon>
        <taxon>Spermatophyta</taxon>
        <taxon>Magnoliopsida</taxon>
        <taxon>eudicotyledons</taxon>
        <taxon>Gunneridae</taxon>
        <taxon>Pentapetalae</taxon>
        <taxon>rosids</taxon>
        <taxon>fabids</taxon>
        <taxon>Malpighiales</taxon>
        <taxon>Rhizophoraceae</taxon>
        <taxon>Rhizophora</taxon>
    </lineage>
</organism>
<protein>
    <submittedName>
        <fullName evidence="1">Uncharacterized protein</fullName>
    </submittedName>
</protein>
<name>A0A2P2QRW4_RHIMU</name>
<reference evidence="1" key="1">
    <citation type="submission" date="2018-02" db="EMBL/GenBank/DDBJ databases">
        <title>Rhizophora mucronata_Transcriptome.</title>
        <authorList>
            <person name="Meera S.P."/>
            <person name="Sreeshan A."/>
            <person name="Augustine A."/>
        </authorList>
    </citation>
    <scope>NUCLEOTIDE SEQUENCE</scope>
    <source>
        <tissue evidence="1">Leaf</tissue>
    </source>
</reference>
<proteinExistence type="predicted"/>
<dbReference type="AlphaFoldDB" id="A0A2P2QRW4"/>
<dbReference type="EMBL" id="GGEC01089239">
    <property type="protein sequence ID" value="MBX69723.1"/>
    <property type="molecule type" value="Transcribed_RNA"/>
</dbReference>
<accession>A0A2P2QRW4</accession>